<sequence>MRTSAGDVLDRLAPACEFFFSRYVQPSAYPPWTANDVNSPRHCRVVSTFIHWESRN</sequence>
<dbReference type="EMBL" id="MVBM01000002">
    <property type="protein sequence ID" value="OOK78293.1"/>
    <property type="molecule type" value="Genomic_DNA"/>
</dbReference>
<organism evidence="1 2">
    <name type="scientific">Mycobacterium kansasii</name>
    <dbReference type="NCBI Taxonomy" id="1768"/>
    <lineage>
        <taxon>Bacteria</taxon>
        <taxon>Bacillati</taxon>
        <taxon>Actinomycetota</taxon>
        <taxon>Actinomycetes</taxon>
        <taxon>Mycobacteriales</taxon>
        <taxon>Mycobacteriaceae</taxon>
        <taxon>Mycobacterium</taxon>
    </lineage>
</organism>
<dbReference type="AlphaFoldDB" id="A0A1V3XGF2"/>
<evidence type="ECO:0000313" key="2">
    <source>
        <dbReference type="Proteomes" id="UP000189229"/>
    </source>
</evidence>
<proteinExistence type="predicted"/>
<comment type="caution">
    <text evidence="1">The sequence shown here is derived from an EMBL/GenBank/DDBJ whole genome shotgun (WGS) entry which is preliminary data.</text>
</comment>
<gene>
    <name evidence="1" type="ORF">BZL30_2478</name>
</gene>
<accession>A0A1V3XGF2</accession>
<name>A0A1V3XGF2_MYCKA</name>
<protein>
    <submittedName>
        <fullName evidence="1">Uncharacterized protein</fullName>
    </submittedName>
</protein>
<evidence type="ECO:0000313" key="1">
    <source>
        <dbReference type="EMBL" id="OOK78293.1"/>
    </source>
</evidence>
<dbReference type="Proteomes" id="UP000189229">
    <property type="component" value="Unassembled WGS sequence"/>
</dbReference>
<reference evidence="1 2" key="1">
    <citation type="submission" date="2017-02" db="EMBL/GenBank/DDBJ databases">
        <title>Complete genome sequences of Mycobacterium kansasii strains isolated from rhesus macaques.</title>
        <authorList>
            <person name="Panda A."/>
            <person name="Nagaraj S."/>
            <person name="Zhao X."/>
            <person name="Tettelin H."/>
            <person name="Detolla L.J."/>
        </authorList>
    </citation>
    <scope>NUCLEOTIDE SEQUENCE [LARGE SCALE GENOMIC DNA]</scope>
    <source>
        <strain evidence="1 2">11-3813</strain>
    </source>
</reference>